<dbReference type="EMBL" id="CP002859">
    <property type="protein sequence ID" value="AEI51728.1"/>
    <property type="molecule type" value="Genomic_DNA"/>
</dbReference>
<evidence type="ECO:0000313" key="2">
    <source>
        <dbReference type="Proteomes" id="UP000000493"/>
    </source>
</evidence>
<dbReference type="Proteomes" id="UP000000493">
    <property type="component" value="Chromosome"/>
</dbReference>
<gene>
    <name evidence="1" type="ordered locus">Runsl_5437</name>
</gene>
<dbReference type="KEGG" id="rsi:Runsl_5437"/>
<protein>
    <submittedName>
        <fullName evidence="1">Uncharacterized protein</fullName>
    </submittedName>
</protein>
<reference evidence="2" key="1">
    <citation type="submission" date="2011-06" db="EMBL/GenBank/DDBJ databases">
        <title>The complete genome of chromosome of Runella slithyformis DSM 19594.</title>
        <authorList>
            <consortium name="US DOE Joint Genome Institute (JGI-PGF)"/>
            <person name="Lucas S."/>
            <person name="Han J."/>
            <person name="Lapidus A."/>
            <person name="Bruce D."/>
            <person name="Goodwin L."/>
            <person name="Pitluck S."/>
            <person name="Peters L."/>
            <person name="Kyrpides N."/>
            <person name="Mavromatis K."/>
            <person name="Ivanova N."/>
            <person name="Ovchinnikova G."/>
            <person name="Zhang X."/>
            <person name="Misra M."/>
            <person name="Detter J.C."/>
            <person name="Tapia R."/>
            <person name="Han C."/>
            <person name="Land M."/>
            <person name="Hauser L."/>
            <person name="Markowitz V."/>
            <person name="Cheng J.-F."/>
            <person name="Hugenholtz P."/>
            <person name="Woyke T."/>
            <person name="Wu D."/>
            <person name="Tindall B."/>
            <person name="Faehrich R."/>
            <person name="Brambilla E."/>
            <person name="Klenk H.-P."/>
            <person name="Eisen J.A."/>
        </authorList>
    </citation>
    <scope>NUCLEOTIDE SEQUENCE [LARGE SCALE GENOMIC DNA]</scope>
    <source>
        <strain evidence="2">ATCC 29530 / DSM 19594 / LMG 11500 / NCIMB 11436 / LSU 4</strain>
    </source>
</reference>
<proteinExistence type="predicted"/>
<reference evidence="1 2" key="2">
    <citation type="journal article" date="2012" name="Stand. Genomic Sci.">
        <title>Complete genome sequence of the aquatic bacterium Runella slithyformis type strain (LSU 4(T)).</title>
        <authorList>
            <person name="Copeland A."/>
            <person name="Zhang X."/>
            <person name="Misra M."/>
            <person name="Lapidus A."/>
            <person name="Nolan M."/>
            <person name="Lucas S."/>
            <person name="Deshpande S."/>
            <person name="Cheng J.F."/>
            <person name="Tapia R."/>
            <person name="Goodwin L.A."/>
            <person name="Pitluck S."/>
            <person name="Liolios K."/>
            <person name="Pagani I."/>
            <person name="Ivanova N."/>
            <person name="Mikhailova N."/>
            <person name="Pati A."/>
            <person name="Chen A."/>
            <person name="Palaniappan K."/>
            <person name="Land M."/>
            <person name="Hauser L."/>
            <person name="Pan C."/>
            <person name="Jeffries C.D."/>
            <person name="Detter J.C."/>
            <person name="Brambilla E.M."/>
            <person name="Rohde M."/>
            <person name="Djao O.D."/>
            <person name="Goker M."/>
            <person name="Sikorski J."/>
            <person name="Tindall B.J."/>
            <person name="Woyke T."/>
            <person name="Bristow J."/>
            <person name="Eisen J.A."/>
            <person name="Markowitz V."/>
            <person name="Hugenholtz P."/>
            <person name="Kyrpides N.C."/>
            <person name="Klenk H.P."/>
            <person name="Mavromatis K."/>
        </authorList>
    </citation>
    <scope>NUCLEOTIDE SEQUENCE [LARGE SCALE GENOMIC DNA]</scope>
    <source>
        <strain evidence="2">ATCC 29530 / DSM 19594 / LMG 11500 / NCIMB 11436 / LSU 4</strain>
    </source>
</reference>
<accession>A0A7U3ZR10</accession>
<evidence type="ECO:0000313" key="1">
    <source>
        <dbReference type="EMBL" id="AEI51728.1"/>
    </source>
</evidence>
<dbReference type="AlphaFoldDB" id="A0A7U3ZR10"/>
<name>A0A7U3ZR10_RUNSL</name>
<keyword evidence="2" id="KW-1185">Reference proteome</keyword>
<organism evidence="1 2">
    <name type="scientific">Runella slithyformis (strain ATCC 29530 / DSM 19594 / LMG 11500 / NCIMB 11436 / LSU 4)</name>
    <dbReference type="NCBI Taxonomy" id="761193"/>
    <lineage>
        <taxon>Bacteria</taxon>
        <taxon>Pseudomonadati</taxon>
        <taxon>Bacteroidota</taxon>
        <taxon>Cytophagia</taxon>
        <taxon>Cytophagales</taxon>
        <taxon>Spirosomataceae</taxon>
        <taxon>Runella</taxon>
    </lineage>
</organism>
<sequence length="86" mass="9787">MNTAMTWVKVSDLVKSNKSFQIIHKAKNDILMWCLVRNSNPVMYQEIVSDTQPFVNVYCLVEERKTKSATINKSKIKAVVIGTSHS</sequence>
<dbReference type="RefSeq" id="WP_013930996.1">
    <property type="nucleotide sequence ID" value="NC_015703.1"/>
</dbReference>